<reference evidence="1 2" key="1">
    <citation type="submission" date="2012-11" db="EMBL/GenBank/DDBJ databases">
        <authorList>
            <person name="Linke B."/>
        </authorList>
    </citation>
    <scope>NUCLEOTIDE SEQUENCE [LARGE SCALE GENOMIC DNA]</scope>
    <source>
        <strain evidence="2">CFBP 1232</strain>
    </source>
</reference>
<protein>
    <submittedName>
        <fullName evidence="1">Uncharacterized protein</fullName>
    </submittedName>
</protein>
<sequence length="39" mass="4399">MIVLTWDFAMVTVKAPIHPPIKKADRFNPSALSCWIEAT</sequence>
<evidence type="ECO:0000313" key="2">
    <source>
        <dbReference type="Proteomes" id="UP000013111"/>
    </source>
</evidence>
<gene>
    <name evidence="1" type="ORF">BN437_2118</name>
</gene>
<evidence type="ECO:0000313" key="1">
    <source>
        <dbReference type="EMBL" id="CCO94045.1"/>
    </source>
</evidence>
<reference evidence="1 2" key="2">
    <citation type="submission" date="2013-04" db="EMBL/GenBank/DDBJ databases">
        <title>Comparative genomics of 12 strains of Erwinia amylovora identifies a pan-genome with a large conserved core and provides insights into host specificity.</title>
        <authorList>
            <person name="Mann R.A."/>
            <person name="Smits T.H.M."/>
            <person name="Buehlmann A."/>
            <person name="Blom J."/>
            <person name="Goesmann A."/>
            <person name="Frey J.E."/>
            <person name="Plummer K.M."/>
            <person name="Beer S.V."/>
            <person name="Luck J."/>
            <person name="Duffy B."/>
            <person name="Rodoni B."/>
        </authorList>
    </citation>
    <scope>NUCLEOTIDE SEQUENCE [LARGE SCALE GENOMIC DNA]</scope>
    <source>
        <strain evidence="2">CFBP 1232</strain>
    </source>
</reference>
<comment type="caution">
    <text evidence="1">The sequence shown here is derived from an EMBL/GenBank/DDBJ whole genome shotgun (WGS) entry which is preliminary data.</text>
</comment>
<dbReference type="AlphaFoldDB" id="A0A830ZTL6"/>
<dbReference type="Proteomes" id="UP000013111">
    <property type="component" value="Unassembled WGS sequence"/>
</dbReference>
<organism evidence="1 2">
    <name type="scientific">Erwinia amylovora NBRC 12687 = CFBP 1232</name>
    <dbReference type="NCBI Taxonomy" id="1219359"/>
    <lineage>
        <taxon>Bacteria</taxon>
        <taxon>Pseudomonadati</taxon>
        <taxon>Pseudomonadota</taxon>
        <taxon>Gammaproteobacteria</taxon>
        <taxon>Enterobacterales</taxon>
        <taxon>Erwiniaceae</taxon>
        <taxon>Erwinia</taxon>
    </lineage>
</organism>
<accession>A0A830ZTL6</accession>
<dbReference type="EMBL" id="CAPB01000022">
    <property type="protein sequence ID" value="CCO94045.1"/>
    <property type="molecule type" value="Genomic_DNA"/>
</dbReference>
<proteinExistence type="predicted"/>
<name>A0A830ZTL6_ERWAM</name>